<evidence type="ECO:0008006" key="3">
    <source>
        <dbReference type="Google" id="ProtNLM"/>
    </source>
</evidence>
<dbReference type="STRING" id="100225.SAMN05421595_2600"/>
<protein>
    <recommendedName>
        <fullName evidence="3">Diaminopimelate epimerase</fullName>
    </recommendedName>
</protein>
<sequence length="294" mass="31808">MTRQDNCTRKPPPRQTPRITHEVDFVKLSPTSNMTVLVTSQHHPADYPSIANQLLSECHVHAEQVGFVRPPTTPQAHTRLHMAGNEFCGNACMALAALTAAENGLDNGHRTEIVLETSGSTTSVPCDVERLGADYTCRLTVPDPIGVENYTFPGRTHLRSALVRYPDAVHLVVECSQPDQTMRKHAEDAAAQLAADENAAVIAVLLYDPDRAELTPLVSVPALGSLIWEGSCGSGTASVGAYLSAQHHRSIHLGLRLPGGPMQVHVDHRTHGTHHLQIDGHVRIVAEGKAYIHG</sequence>
<dbReference type="SUPFAM" id="SSF54506">
    <property type="entry name" value="Diaminopimelate epimerase-like"/>
    <property type="match status" value="1"/>
</dbReference>
<dbReference type="eggNOG" id="COG0384">
    <property type="taxonomic scope" value="Bacteria"/>
</dbReference>
<name>K6UNV7_9MICO</name>
<comment type="caution">
    <text evidence="1">The sequence shown here is derived from an EMBL/GenBank/DDBJ whole genome shotgun (WGS) entry which is preliminary data.</text>
</comment>
<dbReference type="Proteomes" id="UP000008495">
    <property type="component" value="Unassembled WGS sequence"/>
</dbReference>
<dbReference type="RefSeq" id="WP_006504049.1">
    <property type="nucleotide sequence ID" value="NZ_BAGZ01000022.1"/>
</dbReference>
<dbReference type="AlphaFoldDB" id="K6UNV7"/>
<dbReference type="OrthoDB" id="9813391at2"/>
<organism evidence="1 2">
    <name type="scientific">Austwickia chelonae NBRC 105200</name>
    <dbReference type="NCBI Taxonomy" id="1184607"/>
    <lineage>
        <taxon>Bacteria</taxon>
        <taxon>Bacillati</taxon>
        <taxon>Actinomycetota</taxon>
        <taxon>Actinomycetes</taxon>
        <taxon>Micrococcales</taxon>
        <taxon>Dermatophilaceae</taxon>
        <taxon>Austwickia</taxon>
    </lineage>
</organism>
<dbReference type="Pfam" id="PF26317">
    <property type="entry name" value="CntK_N"/>
    <property type="match status" value="1"/>
</dbReference>
<proteinExistence type="predicted"/>
<dbReference type="Gene3D" id="3.10.310.10">
    <property type="entry name" value="Diaminopimelate Epimerase, Chain A, domain 1"/>
    <property type="match status" value="2"/>
</dbReference>
<evidence type="ECO:0000313" key="2">
    <source>
        <dbReference type="Proteomes" id="UP000008495"/>
    </source>
</evidence>
<accession>K6UNV7</accession>
<gene>
    <name evidence="1" type="ORF">AUCHE_22_00610</name>
</gene>
<keyword evidence="2" id="KW-1185">Reference proteome</keyword>
<dbReference type="InterPro" id="IPR058944">
    <property type="entry name" value="CntK-like"/>
</dbReference>
<dbReference type="EMBL" id="BAGZ01000022">
    <property type="protein sequence ID" value="GAB79291.1"/>
    <property type="molecule type" value="Genomic_DNA"/>
</dbReference>
<reference evidence="1 2" key="1">
    <citation type="submission" date="2012-08" db="EMBL/GenBank/DDBJ databases">
        <title>Whole genome shotgun sequence of Austwickia chelonae NBRC 105200.</title>
        <authorList>
            <person name="Yoshida I."/>
            <person name="Hosoyama A."/>
            <person name="Tsuchikane K."/>
            <person name="Katsumata H."/>
            <person name="Ando Y."/>
            <person name="Ohji S."/>
            <person name="Hamada M."/>
            <person name="Tamura T."/>
            <person name="Yamazoe A."/>
            <person name="Yamazaki S."/>
            <person name="Fujita N."/>
        </authorList>
    </citation>
    <scope>NUCLEOTIDE SEQUENCE [LARGE SCALE GENOMIC DNA]</scope>
    <source>
        <strain evidence="1 2">NBRC 105200</strain>
    </source>
</reference>
<evidence type="ECO:0000313" key="1">
    <source>
        <dbReference type="EMBL" id="GAB79291.1"/>
    </source>
</evidence>